<feature type="region of interest" description="Disordered" evidence="1">
    <location>
        <begin position="235"/>
        <end position="293"/>
    </location>
</feature>
<protein>
    <submittedName>
        <fullName evidence="2">Uncharacterized protein</fullName>
    </submittedName>
</protein>
<dbReference type="OrthoDB" id="1845088at2759"/>
<proteinExistence type="predicted"/>
<keyword evidence="3" id="KW-1185">Reference proteome</keyword>
<feature type="region of interest" description="Disordered" evidence="1">
    <location>
        <begin position="316"/>
        <end position="345"/>
    </location>
</feature>
<gene>
    <name evidence="2" type="ORF">CTI12_AA371400</name>
</gene>
<feature type="compositionally biased region" description="Low complexity" evidence="1">
    <location>
        <begin position="235"/>
        <end position="250"/>
    </location>
</feature>
<dbReference type="AlphaFoldDB" id="A0A2U1MJ87"/>
<dbReference type="Pfam" id="PF14223">
    <property type="entry name" value="Retrotran_gag_2"/>
    <property type="match status" value="1"/>
</dbReference>
<feature type="compositionally biased region" description="Basic and acidic residues" evidence="1">
    <location>
        <begin position="336"/>
        <end position="345"/>
    </location>
</feature>
<evidence type="ECO:0000313" key="2">
    <source>
        <dbReference type="EMBL" id="PWA61335.1"/>
    </source>
</evidence>
<name>A0A2U1MJ87_ARTAN</name>
<dbReference type="PANTHER" id="PTHR47481:SF39">
    <property type="entry name" value="TRANSCRIPTION FACTOR INTERACTOR AND REGULATOR CCHC(ZN) FAMILY"/>
    <property type="match status" value="1"/>
</dbReference>
<organism evidence="2 3">
    <name type="scientific">Artemisia annua</name>
    <name type="common">Sweet wormwood</name>
    <dbReference type="NCBI Taxonomy" id="35608"/>
    <lineage>
        <taxon>Eukaryota</taxon>
        <taxon>Viridiplantae</taxon>
        <taxon>Streptophyta</taxon>
        <taxon>Embryophyta</taxon>
        <taxon>Tracheophyta</taxon>
        <taxon>Spermatophyta</taxon>
        <taxon>Magnoliopsida</taxon>
        <taxon>eudicotyledons</taxon>
        <taxon>Gunneridae</taxon>
        <taxon>Pentapetalae</taxon>
        <taxon>asterids</taxon>
        <taxon>campanulids</taxon>
        <taxon>Asterales</taxon>
        <taxon>Asteraceae</taxon>
        <taxon>Asteroideae</taxon>
        <taxon>Anthemideae</taxon>
        <taxon>Artemisiinae</taxon>
        <taxon>Artemisia</taxon>
    </lineage>
</organism>
<feature type="compositionally biased region" description="Low complexity" evidence="1">
    <location>
        <begin position="269"/>
        <end position="291"/>
    </location>
</feature>
<comment type="caution">
    <text evidence="2">The sequence shown here is derived from an EMBL/GenBank/DDBJ whole genome shotgun (WGS) entry which is preliminary data.</text>
</comment>
<dbReference type="Proteomes" id="UP000245207">
    <property type="component" value="Unassembled WGS sequence"/>
</dbReference>
<evidence type="ECO:0000256" key="1">
    <source>
        <dbReference type="SAM" id="MobiDB-lite"/>
    </source>
</evidence>
<accession>A0A2U1MJ87</accession>
<dbReference type="EMBL" id="PKPP01005126">
    <property type="protein sequence ID" value="PWA61335.1"/>
    <property type="molecule type" value="Genomic_DNA"/>
</dbReference>
<dbReference type="PANTHER" id="PTHR47481">
    <property type="match status" value="1"/>
</dbReference>
<reference evidence="2 3" key="1">
    <citation type="journal article" date="2018" name="Mol. Plant">
        <title>The genome of Artemisia annua provides insight into the evolution of Asteraceae family and artemisinin biosynthesis.</title>
        <authorList>
            <person name="Shen Q."/>
            <person name="Zhang L."/>
            <person name="Liao Z."/>
            <person name="Wang S."/>
            <person name="Yan T."/>
            <person name="Shi P."/>
            <person name="Liu M."/>
            <person name="Fu X."/>
            <person name="Pan Q."/>
            <person name="Wang Y."/>
            <person name="Lv Z."/>
            <person name="Lu X."/>
            <person name="Zhang F."/>
            <person name="Jiang W."/>
            <person name="Ma Y."/>
            <person name="Chen M."/>
            <person name="Hao X."/>
            <person name="Li L."/>
            <person name="Tang Y."/>
            <person name="Lv G."/>
            <person name="Zhou Y."/>
            <person name="Sun X."/>
            <person name="Brodelius P.E."/>
            <person name="Rose J.K.C."/>
            <person name="Tang K."/>
        </authorList>
    </citation>
    <scope>NUCLEOTIDE SEQUENCE [LARGE SCALE GENOMIC DNA]</scope>
    <source>
        <strain evidence="3">cv. Huhao1</strain>
        <tissue evidence="2">Leaf</tissue>
    </source>
</reference>
<evidence type="ECO:0000313" key="3">
    <source>
        <dbReference type="Proteomes" id="UP000245207"/>
    </source>
</evidence>
<feature type="compositionally biased region" description="Polar residues" evidence="1">
    <location>
        <begin position="317"/>
        <end position="327"/>
    </location>
</feature>
<sequence>MALLAPFTTAEKQSHNSHKFGFTLSTTNYGHWKTMIQSFLVTNKLFPYVDGTITCPDPFITVPSAEKDQPPASQQNPNHATWVSNDAHIRMLLLSTTSKSAFQHVQGDTSRELWIALERAFAPHTISREYTLKSQLLRLKMEPDETSSAYLLRARQYADALANIGEPFKEKDLVMLVVTGLRDEYDGFKKPPSASVQAFAAAAPSAPTASAAISSLPPDTVHALQQVLSQLGLQVQPQSSLSQPTSQQPQAHYASPGRGRGSHNRGRGARNNSRNCNNNHSFNNSNGGNRSQFSWASNQNTVFGTCNRCGIGHIPSQCPNRDPNTMRSPPPSANFADHRSQTFTD</sequence>